<dbReference type="Proteomes" id="UP001221898">
    <property type="component" value="Unassembled WGS sequence"/>
</dbReference>
<evidence type="ECO:0000313" key="2">
    <source>
        <dbReference type="EMBL" id="KAJ8378318.1"/>
    </source>
</evidence>
<gene>
    <name evidence="2" type="ORF">AAFF_G00243960</name>
</gene>
<reference evidence="2" key="1">
    <citation type="journal article" date="2023" name="Science">
        <title>Genome structures resolve the early diversification of teleost fishes.</title>
        <authorList>
            <person name="Parey E."/>
            <person name="Louis A."/>
            <person name="Montfort J."/>
            <person name="Bouchez O."/>
            <person name="Roques C."/>
            <person name="Iampietro C."/>
            <person name="Lluch J."/>
            <person name="Castinel A."/>
            <person name="Donnadieu C."/>
            <person name="Desvignes T."/>
            <person name="Floi Bucao C."/>
            <person name="Jouanno E."/>
            <person name="Wen M."/>
            <person name="Mejri S."/>
            <person name="Dirks R."/>
            <person name="Jansen H."/>
            <person name="Henkel C."/>
            <person name="Chen W.J."/>
            <person name="Zahm M."/>
            <person name="Cabau C."/>
            <person name="Klopp C."/>
            <person name="Thompson A.W."/>
            <person name="Robinson-Rechavi M."/>
            <person name="Braasch I."/>
            <person name="Lecointre G."/>
            <person name="Bobe J."/>
            <person name="Postlethwait J.H."/>
            <person name="Berthelot C."/>
            <person name="Roest Crollius H."/>
            <person name="Guiguen Y."/>
        </authorList>
    </citation>
    <scope>NUCLEOTIDE SEQUENCE</scope>
    <source>
        <strain evidence="2">NC1722</strain>
    </source>
</reference>
<proteinExistence type="predicted"/>
<feature type="region of interest" description="Disordered" evidence="1">
    <location>
        <begin position="33"/>
        <end position="128"/>
    </location>
</feature>
<protein>
    <submittedName>
        <fullName evidence="2">Uncharacterized protein</fullName>
    </submittedName>
</protein>
<evidence type="ECO:0000313" key="3">
    <source>
        <dbReference type="Proteomes" id="UP001221898"/>
    </source>
</evidence>
<dbReference type="EMBL" id="JAINUG010000324">
    <property type="protein sequence ID" value="KAJ8378318.1"/>
    <property type="molecule type" value="Genomic_DNA"/>
</dbReference>
<feature type="compositionally biased region" description="Basic and acidic residues" evidence="1">
    <location>
        <begin position="104"/>
        <end position="120"/>
    </location>
</feature>
<feature type="compositionally biased region" description="Basic residues" evidence="1">
    <location>
        <begin position="81"/>
        <end position="95"/>
    </location>
</feature>
<name>A0AAD7RE69_9TELE</name>
<accession>A0AAD7RE69</accession>
<sequence>MWPGPGHPEVNPCAPCVLNGVCETPRHAARRGYTWSEAKQEPSELAGAKMPPDMAASRLPANPATYSRAAADRYLAPPPPKRGRERRLLRKHASRRPGGFPDDGGTRERPRFDGTPRNQEESNAATLA</sequence>
<dbReference type="AlphaFoldDB" id="A0AAD7RE69"/>
<keyword evidence="3" id="KW-1185">Reference proteome</keyword>
<comment type="caution">
    <text evidence="2">The sequence shown here is derived from an EMBL/GenBank/DDBJ whole genome shotgun (WGS) entry which is preliminary data.</text>
</comment>
<evidence type="ECO:0000256" key="1">
    <source>
        <dbReference type="SAM" id="MobiDB-lite"/>
    </source>
</evidence>
<organism evidence="2 3">
    <name type="scientific">Aldrovandia affinis</name>
    <dbReference type="NCBI Taxonomy" id="143900"/>
    <lineage>
        <taxon>Eukaryota</taxon>
        <taxon>Metazoa</taxon>
        <taxon>Chordata</taxon>
        <taxon>Craniata</taxon>
        <taxon>Vertebrata</taxon>
        <taxon>Euteleostomi</taxon>
        <taxon>Actinopterygii</taxon>
        <taxon>Neopterygii</taxon>
        <taxon>Teleostei</taxon>
        <taxon>Notacanthiformes</taxon>
        <taxon>Halosauridae</taxon>
        <taxon>Aldrovandia</taxon>
    </lineage>
</organism>